<proteinExistence type="predicted"/>
<evidence type="ECO:0000259" key="2">
    <source>
        <dbReference type="Pfam" id="PF08545"/>
    </source>
</evidence>
<organism evidence="3 4">
    <name type="scientific">Streptomyces lunaelactis</name>
    <dbReference type="NCBI Taxonomy" id="1535768"/>
    <lineage>
        <taxon>Bacteria</taxon>
        <taxon>Bacillati</taxon>
        <taxon>Actinomycetota</taxon>
        <taxon>Actinomycetes</taxon>
        <taxon>Kitasatosporales</taxon>
        <taxon>Streptomycetaceae</taxon>
        <taxon>Streptomyces</taxon>
    </lineage>
</organism>
<dbReference type="InterPro" id="IPR016039">
    <property type="entry name" value="Thiolase-like"/>
</dbReference>
<dbReference type="GO" id="GO:0006633">
    <property type="term" value="P:fatty acid biosynthetic process"/>
    <property type="evidence" value="ECO:0007669"/>
    <property type="project" value="InterPro"/>
</dbReference>
<dbReference type="PANTHER" id="PTHR34069:SF2">
    <property type="entry name" value="BETA-KETOACYL-[ACYL-CARRIER-PROTEIN] SYNTHASE III"/>
    <property type="match status" value="1"/>
</dbReference>
<dbReference type="GO" id="GO:0004315">
    <property type="term" value="F:3-oxoacyl-[acyl-carrier-protein] synthase activity"/>
    <property type="evidence" value="ECO:0007669"/>
    <property type="project" value="InterPro"/>
</dbReference>
<dbReference type="Proteomes" id="UP000244201">
    <property type="component" value="Chromosome"/>
</dbReference>
<dbReference type="SUPFAM" id="SSF53901">
    <property type="entry name" value="Thiolase-like"/>
    <property type="match status" value="2"/>
</dbReference>
<dbReference type="GO" id="GO:0044550">
    <property type="term" value="P:secondary metabolite biosynthetic process"/>
    <property type="evidence" value="ECO:0007669"/>
    <property type="project" value="TreeGrafter"/>
</dbReference>
<gene>
    <name evidence="3" type="ORF">SLUN_02575</name>
</gene>
<dbReference type="Pfam" id="PF08545">
    <property type="entry name" value="ACP_syn_III"/>
    <property type="match status" value="1"/>
</dbReference>
<dbReference type="KEGG" id="slk:SLUN_02575"/>
<evidence type="ECO:0000256" key="1">
    <source>
        <dbReference type="ARBA" id="ARBA00022490"/>
    </source>
</evidence>
<keyword evidence="1" id="KW-0963">Cytoplasm</keyword>
<evidence type="ECO:0000313" key="4">
    <source>
        <dbReference type="Proteomes" id="UP000244201"/>
    </source>
</evidence>
<name>A0A2R4SWM5_9ACTN</name>
<dbReference type="OrthoDB" id="6195581at2"/>
<keyword evidence="4" id="KW-1185">Reference proteome</keyword>
<reference evidence="3 4" key="1">
    <citation type="submission" date="2018-01" db="EMBL/GenBank/DDBJ databases">
        <title>Complete genome sequence of Streptomyces lunaelactis MM109T, a Ferroverdin A producer isolated from cave moonmilk deposits.</title>
        <authorList>
            <person name="Naome A."/>
            <person name="Martinet L."/>
            <person name="Maciejewska M."/>
            <person name="Anderssen S."/>
            <person name="Adam D."/>
            <person name="Tenconi E."/>
            <person name="Deflandre B."/>
            <person name="Arguelles-Arias A."/>
            <person name="Calusinska M."/>
            <person name="Copieters W."/>
            <person name="Karim L."/>
            <person name="Hanikenne M."/>
            <person name="Baurain D."/>
            <person name="van Wezel G."/>
            <person name="Smargiasso N."/>
            <person name="de Pauw E."/>
            <person name="Delfosse P."/>
            <person name="Rigali S."/>
        </authorList>
    </citation>
    <scope>NUCLEOTIDE SEQUENCE [LARGE SCALE GENOMIC DNA]</scope>
    <source>
        <strain evidence="3 4">MM109</strain>
    </source>
</reference>
<dbReference type="AlphaFoldDB" id="A0A2R4SWM5"/>
<dbReference type="EMBL" id="CP026304">
    <property type="protein sequence ID" value="AVZ71281.1"/>
    <property type="molecule type" value="Genomic_DNA"/>
</dbReference>
<protein>
    <recommendedName>
        <fullName evidence="2">Beta-ketoacyl-[acyl-carrier-protein] synthase III N-terminal domain-containing protein</fullName>
    </recommendedName>
</protein>
<feature type="domain" description="Beta-ketoacyl-[acyl-carrier-protein] synthase III N-terminal" evidence="2">
    <location>
        <begin position="88"/>
        <end position="155"/>
    </location>
</feature>
<dbReference type="Gene3D" id="3.40.47.10">
    <property type="match status" value="2"/>
</dbReference>
<accession>A0A2R4SWM5</accession>
<sequence>MTMATVITSTALSPADESGSAIGYAASAGSVCLAQAGLTAADVDVLINVGVYRDSNISEPSVAALIQKRIGINLEYLHDPDRRAAFSFDLMNGACGVLNAVQAAGALLATGSARRVLVVSADTHPSMDPSKAGTAGFPYASTGAALLLERTDDARGFGRVYHRSAPGTHGVNGYLPLDEAGSEGRNTVVVDCDGGVLERMLDLAVESVRGCLAAEDGTDTEGAAAFLDRTLLITSQPAPDFPAQLAKRLGVASDAAVTVEGVQGDPHTSALAYGFRQAQDAGRLTGFDRILFLAVGAGLSSAASLYRLADDSEGAAC</sequence>
<evidence type="ECO:0000313" key="3">
    <source>
        <dbReference type="EMBL" id="AVZ71281.1"/>
    </source>
</evidence>
<dbReference type="InterPro" id="IPR013751">
    <property type="entry name" value="ACP_syn_III_N"/>
</dbReference>
<dbReference type="PANTHER" id="PTHR34069">
    <property type="entry name" value="3-OXOACYL-[ACYL-CARRIER-PROTEIN] SYNTHASE 3"/>
    <property type="match status" value="1"/>
</dbReference>